<dbReference type="InterPro" id="IPR039698">
    <property type="entry name" value="Dfg10/SRD5A3"/>
</dbReference>
<dbReference type="GO" id="GO:0003865">
    <property type="term" value="F:3-oxo-5-alpha-steroid 4-dehydrogenase activity"/>
    <property type="evidence" value="ECO:0007669"/>
    <property type="project" value="TreeGrafter"/>
</dbReference>
<dbReference type="Proteomes" id="UP000657918">
    <property type="component" value="Chromosome 4"/>
</dbReference>
<dbReference type="AlphaFoldDB" id="A0A835N408"/>
<keyword evidence="5 6" id="KW-0472">Membrane</keyword>
<dbReference type="PROSITE" id="PS50244">
    <property type="entry name" value="S5A_REDUCTASE"/>
    <property type="match status" value="1"/>
</dbReference>
<keyword evidence="4 6" id="KW-1133">Transmembrane helix</keyword>
<evidence type="ECO:0000256" key="4">
    <source>
        <dbReference type="ARBA" id="ARBA00022989"/>
    </source>
</evidence>
<comment type="subcellular location">
    <subcellularLocation>
        <location evidence="1">Endomembrane system</location>
        <topology evidence="1">Multi-pass membrane protein</topology>
    </subcellularLocation>
</comment>
<proteinExistence type="predicted"/>
<dbReference type="GO" id="GO:0005783">
    <property type="term" value="C:endoplasmic reticulum"/>
    <property type="evidence" value="ECO:0007669"/>
    <property type="project" value="TreeGrafter"/>
</dbReference>
<dbReference type="Pfam" id="PF02544">
    <property type="entry name" value="Steroid_dh"/>
    <property type="match status" value="1"/>
</dbReference>
<evidence type="ECO:0000256" key="1">
    <source>
        <dbReference type="ARBA" id="ARBA00004127"/>
    </source>
</evidence>
<feature type="transmembrane region" description="Helical" evidence="6">
    <location>
        <begin position="12"/>
        <end position="41"/>
    </location>
</feature>
<evidence type="ECO:0000259" key="7">
    <source>
        <dbReference type="Pfam" id="PF02544"/>
    </source>
</evidence>
<feature type="transmembrane region" description="Helical" evidence="6">
    <location>
        <begin position="163"/>
        <end position="189"/>
    </location>
</feature>
<dbReference type="UniPathway" id="UPA00378"/>
<keyword evidence="9" id="KW-1185">Reference proteome</keyword>
<evidence type="ECO:0000256" key="2">
    <source>
        <dbReference type="ARBA" id="ARBA00004922"/>
    </source>
</evidence>
<evidence type="ECO:0000256" key="5">
    <source>
        <dbReference type="ARBA" id="ARBA00023136"/>
    </source>
</evidence>
<evidence type="ECO:0000313" key="8">
    <source>
        <dbReference type="EMBL" id="KAF9684428.1"/>
    </source>
</evidence>
<dbReference type="GO" id="GO:0006488">
    <property type="term" value="P:dolichol-linked oligosaccharide biosynthetic process"/>
    <property type="evidence" value="ECO:0007669"/>
    <property type="project" value="InterPro"/>
</dbReference>
<feature type="transmembrane region" description="Helical" evidence="6">
    <location>
        <begin position="274"/>
        <end position="292"/>
    </location>
</feature>
<feature type="domain" description="3-oxo-5-alpha-steroid 4-dehydrogenase C-terminal" evidence="7">
    <location>
        <begin position="330"/>
        <end position="409"/>
    </location>
</feature>
<feature type="transmembrane region" description="Helical" evidence="6">
    <location>
        <begin position="62"/>
        <end position="84"/>
    </location>
</feature>
<dbReference type="PANTHER" id="PTHR14624">
    <property type="entry name" value="DFG10 PROTEIN"/>
    <property type="match status" value="1"/>
</dbReference>
<comment type="pathway">
    <text evidence="2">Protein modification; protein glycosylation.</text>
</comment>
<dbReference type="GO" id="GO:0016095">
    <property type="term" value="P:polyprenol catabolic process"/>
    <property type="evidence" value="ECO:0007669"/>
    <property type="project" value="TreeGrafter"/>
</dbReference>
<dbReference type="InterPro" id="IPR001104">
    <property type="entry name" value="3-oxo-5_a-steroid_4-DH_C"/>
</dbReference>
<dbReference type="EMBL" id="JADGMS010000004">
    <property type="protein sequence ID" value="KAF9684428.1"/>
    <property type="molecule type" value="Genomic_DNA"/>
</dbReference>
<organism evidence="8 9">
    <name type="scientific">Salix dunnii</name>
    <dbReference type="NCBI Taxonomy" id="1413687"/>
    <lineage>
        <taxon>Eukaryota</taxon>
        <taxon>Viridiplantae</taxon>
        <taxon>Streptophyta</taxon>
        <taxon>Embryophyta</taxon>
        <taxon>Tracheophyta</taxon>
        <taxon>Spermatophyta</taxon>
        <taxon>Magnoliopsida</taxon>
        <taxon>eudicotyledons</taxon>
        <taxon>Gunneridae</taxon>
        <taxon>Pentapetalae</taxon>
        <taxon>rosids</taxon>
        <taxon>fabids</taxon>
        <taxon>Malpighiales</taxon>
        <taxon>Salicaceae</taxon>
        <taxon>Saliceae</taxon>
        <taxon>Salix</taxon>
    </lineage>
</organism>
<comment type="caution">
    <text evidence="8">The sequence shown here is derived from an EMBL/GenBank/DDBJ whole genome shotgun (WGS) entry which is preliminary data.</text>
</comment>
<feature type="transmembrane region" description="Helical" evidence="6">
    <location>
        <begin position="96"/>
        <end position="114"/>
    </location>
</feature>
<evidence type="ECO:0000256" key="6">
    <source>
        <dbReference type="SAM" id="Phobius"/>
    </source>
</evidence>
<keyword evidence="3 6" id="KW-0812">Transmembrane</keyword>
<name>A0A835N408_9ROSI</name>
<accession>A0A835N408</accession>
<sequence>MMKFGLVELLRAAWIAGTLPILIASLPCSWLGSFHGLVLGFARRGKIMKSSSHHRFTVPQRFFSHFYVVAVVWTTLLLLATWIYANRMETNVSEPFFYFDLGSYFTGSANIFSFHRSQLISSENKFRVWLSVFLLLLMEVQVLRRLFETLYVFKYSPSARMHIFGYLTGLFFYTAMPLTLCCTCAPNVFKFGTSEVMKFILNGRSSIQAVEFDFWDFVNPFLNLGWFQWIGGAIFLWGWIHQQRCHAILIIFNEMRSNNYTFSGGGHFPSDVHMGYVIELVVVCVAAVVVVPKFETWSSGWSCISKPNGQGALVIAIVPGSLREHVGKVDGYVIPCGDWFEIVSSPHYLAEIVIYAGVVFASGGADLTIWLLFGFVVSNLIFAAAETHRWYLQKFDNYPSSRVAIIPFVC</sequence>
<reference evidence="8 9" key="1">
    <citation type="submission" date="2020-10" db="EMBL/GenBank/DDBJ databases">
        <title>Plant Genome Project.</title>
        <authorList>
            <person name="Zhang R.-G."/>
        </authorList>
    </citation>
    <scope>NUCLEOTIDE SEQUENCE [LARGE SCALE GENOMIC DNA]</scope>
    <source>
        <strain evidence="8">FAFU-HL-1</strain>
        <tissue evidence="8">Leaf</tissue>
    </source>
</reference>
<feature type="transmembrane region" description="Helical" evidence="6">
    <location>
        <begin position="126"/>
        <end position="143"/>
    </location>
</feature>
<gene>
    <name evidence="8" type="ORF">SADUNF_Sadunf04G0117300</name>
</gene>
<evidence type="ECO:0000256" key="3">
    <source>
        <dbReference type="ARBA" id="ARBA00022692"/>
    </source>
</evidence>
<dbReference type="PANTHER" id="PTHR14624:SF0">
    <property type="entry name" value="POLYPRENOL REDUCTASE"/>
    <property type="match status" value="1"/>
</dbReference>
<dbReference type="OrthoDB" id="541710at2759"/>
<evidence type="ECO:0000313" key="9">
    <source>
        <dbReference type="Proteomes" id="UP000657918"/>
    </source>
</evidence>
<protein>
    <recommendedName>
        <fullName evidence="7">3-oxo-5-alpha-steroid 4-dehydrogenase C-terminal domain-containing protein</fullName>
    </recommendedName>
</protein>